<evidence type="ECO:0000313" key="1">
    <source>
        <dbReference type="EMBL" id="MFC4722430.1"/>
    </source>
</evidence>
<proteinExistence type="predicted"/>
<gene>
    <name evidence="1" type="ORF">ACFO5O_08855</name>
</gene>
<dbReference type="EMBL" id="JBHSGP010000014">
    <property type="protein sequence ID" value="MFC4722430.1"/>
    <property type="molecule type" value="Genomic_DNA"/>
</dbReference>
<protein>
    <submittedName>
        <fullName evidence="1">Uncharacterized protein</fullName>
    </submittedName>
</protein>
<comment type="caution">
    <text evidence="1">The sequence shown here is derived from an EMBL/GenBank/DDBJ whole genome shotgun (WGS) entry which is preliminary data.</text>
</comment>
<organism evidence="1 2">
    <name type="scientific">Geojedonia litorea</name>
    <dbReference type="NCBI Taxonomy" id="1268269"/>
    <lineage>
        <taxon>Bacteria</taxon>
        <taxon>Pseudomonadati</taxon>
        <taxon>Bacteroidota</taxon>
        <taxon>Flavobacteriia</taxon>
        <taxon>Flavobacteriales</taxon>
        <taxon>Flavobacteriaceae</taxon>
        <taxon>Geojedonia</taxon>
    </lineage>
</organism>
<keyword evidence="2" id="KW-1185">Reference proteome</keyword>
<evidence type="ECO:0000313" key="2">
    <source>
        <dbReference type="Proteomes" id="UP001595953"/>
    </source>
</evidence>
<name>A0ABV9N4E1_9FLAO</name>
<dbReference type="RefSeq" id="WP_387962930.1">
    <property type="nucleotide sequence ID" value="NZ_JBHSGP010000014.1"/>
</dbReference>
<sequence>MTLLQLGLRFTVYDVIYFNRDTIKLNEPIRGYVELRSKPSKEYPIRLRAFIARQEKNYNYDFSNEKKVELDTFYDLSIDTINKKWFKGVEPESLVVIGQYFDSIGDKTIRGYYQQYSYGPFKKMENGNKIDSVIGYKTYFEKKIYVKDSLE</sequence>
<accession>A0ABV9N4E1</accession>
<dbReference type="Proteomes" id="UP001595953">
    <property type="component" value="Unassembled WGS sequence"/>
</dbReference>
<reference evidence="2" key="1">
    <citation type="journal article" date="2019" name="Int. J. Syst. Evol. Microbiol.">
        <title>The Global Catalogue of Microorganisms (GCM) 10K type strain sequencing project: providing services to taxonomists for standard genome sequencing and annotation.</title>
        <authorList>
            <consortium name="The Broad Institute Genomics Platform"/>
            <consortium name="The Broad Institute Genome Sequencing Center for Infectious Disease"/>
            <person name="Wu L."/>
            <person name="Ma J."/>
        </authorList>
    </citation>
    <scope>NUCLEOTIDE SEQUENCE [LARGE SCALE GENOMIC DNA]</scope>
    <source>
        <strain evidence="2">CCUG 63682</strain>
    </source>
</reference>